<protein>
    <recommendedName>
        <fullName evidence="5">DUF4381 domain-containing protein</fullName>
    </recommendedName>
</protein>
<dbReference type="Proteomes" id="UP000306552">
    <property type="component" value="Unassembled WGS sequence"/>
</dbReference>
<organism evidence="3 4">
    <name type="scientific">Mesohalobacter halotolerans</name>
    <dbReference type="NCBI Taxonomy" id="1883405"/>
    <lineage>
        <taxon>Bacteria</taxon>
        <taxon>Pseudomonadati</taxon>
        <taxon>Bacteroidota</taxon>
        <taxon>Flavobacteriia</taxon>
        <taxon>Flavobacteriales</taxon>
        <taxon>Flavobacteriaceae</taxon>
        <taxon>Mesohalobacter</taxon>
    </lineage>
</organism>
<comment type="caution">
    <text evidence="3">The sequence shown here is derived from an EMBL/GenBank/DDBJ whole genome shotgun (WGS) entry which is preliminary data.</text>
</comment>
<feature type="chain" id="PRO_5020980187" description="DUF4381 domain-containing protein" evidence="2">
    <location>
        <begin position="26"/>
        <end position="542"/>
    </location>
</feature>
<dbReference type="OrthoDB" id="9807384at2"/>
<evidence type="ECO:0000313" key="4">
    <source>
        <dbReference type="Proteomes" id="UP000306552"/>
    </source>
</evidence>
<keyword evidence="1" id="KW-0812">Transmembrane</keyword>
<keyword evidence="4" id="KW-1185">Reference proteome</keyword>
<dbReference type="AlphaFoldDB" id="A0A4U5TUP9"/>
<feature type="transmembrane region" description="Helical" evidence="1">
    <location>
        <begin position="154"/>
        <end position="175"/>
    </location>
</feature>
<keyword evidence="2" id="KW-0732">Signal</keyword>
<evidence type="ECO:0000256" key="1">
    <source>
        <dbReference type="SAM" id="Phobius"/>
    </source>
</evidence>
<gene>
    <name evidence="3" type="ORF">FCN74_00935</name>
</gene>
<evidence type="ECO:0008006" key="5">
    <source>
        <dbReference type="Google" id="ProtNLM"/>
    </source>
</evidence>
<dbReference type="RefSeq" id="WP_138930722.1">
    <property type="nucleotide sequence ID" value="NZ_SWMU01000001.1"/>
</dbReference>
<sequence length="542" mass="62312">MRLDKMTYRLIFTTTLLVSSFLTKAQEVSAEIDRDTIKIGEQIQYKITAKIQPEDVIVFPEGQTFTPLEMVEAYKIDTTQLEPLKILSKTYALTQFDSGSYTIGKQTLKLNDSFIETDSINIRVNDVVVDTTKQKLYPIKAYIDFEKPFEIRSWIWWTLLAIVVALGLIFVLFKFKKKKDVKKKRIPPYQRAIQSLQDLDNSKLIDDRNLKEYYSQLTEISRRYLEEKVEIRALEYTSNELVDELESRRQSQKLNISQDLIDDFKKILQRADLAKFAKSAPDVLTAKSDRKNVETFTNSMQTAIPEPTDEEKKRDEAYQAILKKRRQRRKIAFAILVVLAIATISTVALVATKGYDYVKDAYFGNASKELLEQDWITSTYGYPPIQISTPEVLVRTPIDSLNQNIKQNDMVLSTETFVDGSLFSNLYVVLSSVQFKKDTEFDLKKAIDGIYKNLEQKGAINIISKDEEFESLDGSKGIKVFGNFDIKNPITGSDIKKSYQILNFGVGGNYQQITIVHDENDRFADEISNRIINTVEFNLENN</sequence>
<evidence type="ECO:0000313" key="3">
    <source>
        <dbReference type="EMBL" id="TKS57018.1"/>
    </source>
</evidence>
<dbReference type="EMBL" id="SWMU01000001">
    <property type="protein sequence ID" value="TKS57018.1"/>
    <property type="molecule type" value="Genomic_DNA"/>
</dbReference>
<accession>A0A4U5TUP9</accession>
<feature type="signal peptide" evidence="2">
    <location>
        <begin position="1"/>
        <end position="25"/>
    </location>
</feature>
<proteinExistence type="predicted"/>
<keyword evidence="1" id="KW-0472">Membrane</keyword>
<evidence type="ECO:0000256" key="2">
    <source>
        <dbReference type="SAM" id="SignalP"/>
    </source>
</evidence>
<feature type="transmembrane region" description="Helical" evidence="1">
    <location>
        <begin position="331"/>
        <end position="351"/>
    </location>
</feature>
<keyword evidence="1" id="KW-1133">Transmembrane helix</keyword>
<reference evidence="3 4" key="1">
    <citation type="submission" date="2019-04" db="EMBL/GenBank/DDBJ databases">
        <title>Psychroflexus halotolerans sp. nov., isolated from a marine solar saltern.</title>
        <authorList>
            <person name="Feng X."/>
        </authorList>
    </citation>
    <scope>NUCLEOTIDE SEQUENCE [LARGE SCALE GENOMIC DNA]</scope>
    <source>
        <strain evidence="3 4">WDS2C27</strain>
    </source>
</reference>
<name>A0A4U5TUP9_9FLAO</name>